<dbReference type="EMBL" id="BMAW01043081">
    <property type="protein sequence ID" value="GFS37453.1"/>
    <property type="molecule type" value="Genomic_DNA"/>
</dbReference>
<keyword evidence="2" id="KW-1185">Reference proteome</keyword>
<comment type="caution">
    <text evidence="1">The sequence shown here is derived from an EMBL/GenBank/DDBJ whole genome shotgun (WGS) entry which is preliminary data.</text>
</comment>
<protein>
    <submittedName>
        <fullName evidence="1">Uncharacterized protein</fullName>
    </submittedName>
</protein>
<accession>A0A8X6IAS3</accession>
<reference evidence="1" key="1">
    <citation type="submission" date="2020-08" db="EMBL/GenBank/DDBJ databases">
        <title>Multicomponent nature underlies the extraordinary mechanical properties of spider dragline silk.</title>
        <authorList>
            <person name="Kono N."/>
            <person name="Nakamura H."/>
            <person name="Mori M."/>
            <person name="Yoshida Y."/>
            <person name="Ohtoshi R."/>
            <person name="Malay A.D."/>
            <person name="Moran D.A.P."/>
            <person name="Tomita M."/>
            <person name="Numata K."/>
            <person name="Arakawa K."/>
        </authorList>
    </citation>
    <scope>NUCLEOTIDE SEQUENCE</scope>
</reference>
<dbReference type="AlphaFoldDB" id="A0A8X6IAS3"/>
<sequence length="118" mass="13223">MDTDFCFQKGCTYLVCSLFVVDLGSQTSNTVPPIEILSVAQMSGMNKCQLPQPCLCPHFCSFIPPLTTMLLLFKLSSFWSRYIMDRVTDSMNVFSTLKVLQLRKGGMKEGLSSCLYTP</sequence>
<evidence type="ECO:0000313" key="1">
    <source>
        <dbReference type="EMBL" id="GFS37453.1"/>
    </source>
</evidence>
<dbReference type="Proteomes" id="UP000887013">
    <property type="component" value="Unassembled WGS sequence"/>
</dbReference>
<evidence type="ECO:0000313" key="2">
    <source>
        <dbReference type="Proteomes" id="UP000887013"/>
    </source>
</evidence>
<organism evidence="1 2">
    <name type="scientific">Nephila pilipes</name>
    <name type="common">Giant wood spider</name>
    <name type="synonym">Nephila maculata</name>
    <dbReference type="NCBI Taxonomy" id="299642"/>
    <lineage>
        <taxon>Eukaryota</taxon>
        <taxon>Metazoa</taxon>
        <taxon>Ecdysozoa</taxon>
        <taxon>Arthropoda</taxon>
        <taxon>Chelicerata</taxon>
        <taxon>Arachnida</taxon>
        <taxon>Araneae</taxon>
        <taxon>Araneomorphae</taxon>
        <taxon>Entelegynae</taxon>
        <taxon>Araneoidea</taxon>
        <taxon>Nephilidae</taxon>
        <taxon>Nephila</taxon>
    </lineage>
</organism>
<gene>
    <name evidence="1" type="ORF">NPIL_6831</name>
</gene>
<name>A0A8X6IAS3_NEPPI</name>
<proteinExistence type="predicted"/>